<keyword evidence="3" id="KW-0808">Transferase</keyword>
<dbReference type="Gene3D" id="3.40.50.150">
    <property type="entry name" value="Vaccinia Virus protein VP39"/>
    <property type="match status" value="1"/>
</dbReference>
<dbReference type="AlphaFoldDB" id="A0A6B3R292"/>
<dbReference type="InterPro" id="IPR054168">
    <property type="entry name" value="PG_1098_Fer"/>
</dbReference>
<accession>A0A6B3R292</accession>
<protein>
    <submittedName>
        <fullName evidence="3">SAM-dependent methyltransferase</fullName>
    </submittedName>
</protein>
<evidence type="ECO:0000313" key="3">
    <source>
        <dbReference type="EMBL" id="NEV94382.1"/>
    </source>
</evidence>
<gene>
    <name evidence="3" type="ORF">G3567_09530</name>
</gene>
<dbReference type="InterPro" id="IPR029063">
    <property type="entry name" value="SAM-dependent_MTases_sf"/>
</dbReference>
<dbReference type="GO" id="GO:0008168">
    <property type="term" value="F:methyltransferase activity"/>
    <property type="evidence" value="ECO:0007669"/>
    <property type="project" value="UniProtKB-KW"/>
</dbReference>
<organism evidence="3 4">
    <name type="scientific">Psychroflexus aurantiacus</name>
    <dbReference type="NCBI Taxonomy" id="2709310"/>
    <lineage>
        <taxon>Bacteria</taxon>
        <taxon>Pseudomonadati</taxon>
        <taxon>Bacteroidota</taxon>
        <taxon>Flavobacteriia</taxon>
        <taxon>Flavobacteriales</taxon>
        <taxon>Flavobacteriaceae</taxon>
        <taxon>Psychroflexus</taxon>
    </lineage>
</organism>
<feature type="domain" description="PG-1098 ferredoxin-like" evidence="2">
    <location>
        <begin position="284"/>
        <end position="327"/>
    </location>
</feature>
<dbReference type="Gene3D" id="1.10.10.1110">
    <property type="entry name" value="Methyltransferase PG1098, N-terminal domain"/>
    <property type="match status" value="1"/>
</dbReference>
<dbReference type="EMBL" id="JAAIKD010000004">
    <property type="protein sequence ID" value="NEV94382.1"/>
    <property type="molecule type" value="Genomic_DNA"/>
</dbReference>
<evidence type="ECO:0000259" key="1">
    <source>
        <dbReference type="Pfam" id="PF18096"/>
    </source>
</evidence>
<reference evidence="3 4" key="1">
    <citation type="submission" date="2020-02" db="EMBL/GenBank/DDBJ databases">
        <title>Flavobacteriaceae Psychroflexus bacterium YR1-1, complete genome.</title>
        <authorList>
            <person name="Li Y."/>
            <person name="Wu S."/>
        </authorList>
    </citation>
    <scope>NUCLEOTIDE SEQUENCE [LARGE SCALE GENOMIC DNA]</scope>
    <source>
        <strain evidence="3 4">YR1-1</strain>
    </source>
</reference>
<name>A0A6B3R292_9FLAO</name>
<sequence length="399" mass="46664">MKSQEKFKDLKKPEVFRFIEDNLNTPVPKLILSGSPFKSIDVKHLVNQIVGKKKAIKKLPTWFKHQEIIYPPKLNLEQTSSEITANHKSKSISGTRLIDLTGGFGVDDYYFSKRITELTYTELNSDLFEIARHNFKILSLENVQSHHVDSIAYLRQVHFKYDWIYVDPSRRTKSKKVFMLKDSLPNVLENKDLLRDKSKNLMIKTSPMYDIEMGYKELSGIKELHIVSVKNEVKELLWIIDWRTVNSRTIKLYNYDSHRRYSFQKMDHDKLQSHLVSRSKYENYLYEFNSSIMKSGLFDHFAAKYGLGKLEKNTNLYTSNILISSFPGKIFEIQSVDSINFKNLKKEYKGTYVNIISKNIKISTENLRKKLNCKTGGDTDYLIFAKTTEGHRLIKAKKL</sequence>
<dbReference type="GO" id="GO:0032259">
    <property type="term" value="P:methylation"/>
    <property type="evidence" value="ECO:0007669"/>
    <property type="project" value="UniProtKB-KW"/>
</dbReference>
<evidence type="ECO:0000259" key="2">
    <source>
        <dbReference type="Pfam" id="PF22013"/>
    </source>
</evidence>
<proteinExistence type="predicted"/>
<keyword evidence="3" id="KW-0489">Methyltransferase</keyword>
<dbReference type="InterPro" id="IPR041497">
    <property type="entry name" value="Thump-like"/>
</dbReference>
<keyword evidence="4" id="KW-1185">Reference proteome</keyword>
<evidence type="ECO:0000313" key="4">
    <source>
        <dbReference type="Proteomes" id="UP000478505"/>
    </source>
</evidence>
<dbReference type="Pfam" id="PF18096">
    <property type="entry name" value="Thump_like"/>
    <property type="match status" value="1"/>
</dbReference>
<dbReference type="SUPFAM" id="SSF53335">
    <property type="entry name" value="S-adenosyl-L-methionine-dependent methyltransferases"/>
    <property type="match status" value="1"/>
</dbReference>
<dbReference type="Pfam" id="PF22013">
    <property type="entry name" value="PG_1098_Fer"/>
    <property type="match status" value="1"/>
</dbReference>
<comment type="caution">
    <text evidence="3">The sequence shown here is derived from an EMBL/GenBank/DDBJ whole genome shotgun (WGS) entry which is preliminary data.</text>
</comment>
<dbReference type="Proteomes" id="UP000478505">
    <property type="component" value="Unassembled WGS sequence"/>
</dbReference>
<feature type="domain" description="THUMP-like" evidence="1">
    <location>
        <begin position="328"/>
        <end position="396"/>
    </location>
</feature>
<dbReference type="RefSeq" id="WP_164005089.1">
    <property type="nucleotide sequence ID" value="NZ_JAAIKD010000004.1"/>
</dbReference>